<protein>
    <recommendedName>
        <fullName evidence="3">Biogenesis of lysosome-related organelles complex 1 subunit 7</fullName>
    </recommendedName>
</protein>
<evidence type="ECO:0008006" key="3">
    <source>
        <dbReference type="Google" id="ProtNLM"/>
    </source>
</evidence>
<sequence length="101" mass="10788">MQSSILNSALTSEIQSSLSAHILSEEAQVEALIASQASLLNHLNRLIPALKQISLVPPLSLPLASIAALSRIQAKVSGIMYKLSTISQRLARIQAALDKKC</sequence>
<accession>A0A250XD03</accession>
<comment type="caution">
    <text evidence="1">The sequence shown here is derived from an EMBL/GenBank/DDBJ whole genome shotgun (WGS) entry which is preliminary data.</text>
</comment>
<proteinExistence type="predicted"/>
<organism evidence="1 2">
    <name type="scientific">Chlamydomonas eustigma</name>
    <dbReference type="NCBI Taxonomy" id="1157962"/>
    <lineage>
        <taxon>Eukaryota</taxon>
        <taxon>Viridiplantae</taxon>
        <taxon>Chlorophyta</taxon>
        <taxon>core chlorophytes</taxon>
        <taxon>Chlorophyceae</taxon>
        <taxon>CS clade</taxon>
        <taxon>Chlamydomonadales</taxon>
        <taxon>Chlamydomonadaceae</taxon>
        <taxon>Chlamydomonas</taxon>
    </lineage>
</organism>
<reference evidence="1 2" key="1">
    <citation type="submission" date="2017-08" db="EMBL/GenBank/DDBJ databases">
        <title>Acidophilic green algal genome provides insights into adaptation to an acidic environment.</title>
        <authorList>
            <person name="Hirooka S."/>
            <person name="Hirose Y."/>
            <person name="Kanesaki Y."/>
            <person name="Higuchi S."/>
            <person name="Fujiwara T."/>
            <person name="Onuma R."/>
            <person name="Era A."/>
            <person name="Ohbayashi R."/>
            <person name="Uzuka A."/>
            <person name="Nozaki H."/>
            <person name="Yoshikawa H."/>
            <person name="Miyagishima S.Y."/>
        </authorList>
    </citation>
    <scope>NUCLEOTIDE SEQUENCE [LARGE SCALE GENOMIC DNA]</scope>
    <source>
        <strain evidence="1 2">NIES-2499</strain>
    </source>
</reference>
<name>A0A250XD03_9CHLO</name>
<dbReference type="AlphaFoldDB" id="A0A250XD03"/>
<dbReference type="Pfam" id="PF14712">
    <property type="entry name" value="Snapin_Pallidin"/>
    <property type="match status" value="1"/>
</dbReference>
<evidence type="ECO:0000313" key="2">
    <source>
        <dbReference type="Proteomes" id="UP000232323"/>
    </source>
</evidence>
<keyword evidence="2" id="KW-1185">Reference proteome</keyword>
<dbReference type="Proteomes" id="UP000232323">
    <property type="component" value="Unassembled WGS sequence"/>
</dbReference>
<evidence type="ECO:0000313" key="1">
    <source>
        <dbReference type="EMBL" id="GAX80926.1"/>
    </source>
</evidence>
<dbReference type="EMBL" id="BEGY01000058">
    <property type="protein sequence ID" value="GAX80926.1"/>
    <property type="molecule type" value="Genomic_DNA"/>
</dbReference>
<gene>
    <name evidence="1" type="ORF">CEUSTIGMA_g8361.t1</name>
</gene>
<dbReference type="InterPro" id="IPR028119">
    <property type="entry name" value="Snapin/Pallidin/Snn1"/>
</dbReference>